<comment type="caution">
    <text evidence="1">The sequence shown here is derived from an EMBL/GenBank/DDBJ whole genome shotgun (WGS) entry which is preliminary data.</text>
</comment>
<organism evidence="1 2">
    <name type="scientific">Ziziphus jujuba var. spinosa</name>
    <dbReference type="NCBI Taxonomy" id="714518"/>
    <lineage>
        <taxon>Eukaryota</taxon>
        <taxon>Viridiplantae</taxon>
        <taxon>Streptophyta</taxon>
        <taxon>Embryophyta</taxon>
        <taxon>Tracheophyta</taxon>
        <taxon>Spermatophyta</taxon>
        <taxon>Magnoliopsida</taxon>
        <taxon>eudicotyledons</taxon>
        <taxon>Gunneridae</taxon>
        <taxon>Pentapetalae</taxon>
        <taxon>rosids</taxon>
        <taxon>fabids</taxon>
        <taxon>Rosales</taxon>
        <taxon>Rhamnaceae</taxon>
        <taxon>Paliureae</taxon>
        <taxon>Ziziphus</taxon>
    </lineage>
</organism>
<evidence type="ECO:0000313" key="2">
    <source>
        <dbReference type="Proteomes" id="UP000813462"/>
    </source>
</evidence>
<dbReference type="EMBL" id="JAEACU010000271">
    <property type="protein sequence ID" value="KAH7510900.1"/>
    <property type="molecule type" value="Genomic_DNA"/>
</dbReference>
<dbReference type="Proteomes" id="UP000813462">
    <property type="component" value="Unassembled WGS sequence"/>
</dbReference>
<reference evidence="1" key="1">
    <citation type="journal article" date="2021" name="Front. Plant Sci.">
        <title>Chromosome-Scale Genome Assembly for Chinese Sour Jujube and Insights Into Its Genome Evolution and Domestication Signature.</title>
        <authorList>
            <person name="Shen L.-Y."/>
            <person name="Luo H."/>
            <person name="Wang X.-L."/>
            <person name="Wang X.-M."/>
            <person name="Qiu X.-J."/>
            <person name="Liu H."/>
            <person name="Zhou S.-S."/>
            <person name="Jia K.-H."/>
            <person name="Nie S."/>
            <person name="Bao Y.-T."/>
            <person name="Zhang R.-G."/>
            <person name="Yun Q.-Z."/>
            <person name="Chai Y.-H."/>
            <person name="Lu J.-Y."/>
            <person name="Li Y."/>
            <person name="Zhao S.-W."/>
            <person name="Mao J.-F."/>
            <person name="Jia S.-G."/>
            <person name="Mao Y.-M."/>
        </authorList>
    </citation>
    <scope>NUCLEOTIDE SEQUENCE</scope>
    <source>
        <strain evidence="1">AT0</strain>
        <tissue evidence="1">Leaf</tissue>
    </source>
</reference>
<name>A0A978U8U8_ZIZJJ</name>
<proteinExistence type="predicted"/>
<sequence>MEHILNPKLHLLPGPSGWDKLAIRAEALLLDASHRPNYCLAVLSLVTEPSVDQHIQLVSSLPKAFQASDYVSVNGILGLARVFRPGPYEGVDD</sequence>
<accession>A0A978U8U8</accession>
<protein>
    <submittedName>
        <fullName evidence="1">Uncharacterized protein</fullName>
    </submittedName>
</protein>
<dbReference type="AlphaFoldDB" id="A0A978U8U8"/>
<gene>
    <name evidence="1" type="ORF">FEM48_ZijujUnG0073400</name>
</gene>
<evidence type="ECO:0000313" key="1">
    <source>
        <dbReference type="EMBL" id="KAH7510900.1"/>
    </source>
</evidence>